<name>A0A3B0BVM1_9BACL</name>
<dbReference type="Pfam" id="PF08843">
    <property type="entry name" value="AbiEii"/>
    <property type="match status" value="1"/>
</dbReference>
<dbReference type="OrthoDB" id="9808443at2"/>
<sequence length="309" mass="35597">MSDIKNVPASVSERLKNVARQSGKAFDSLLLLYFQERFLYRLSISDFKDKFVLKGGLFLFSQTGFKSRPTKDADFLAKQIANDLEKLQSSFTSICSIEVPSDGVVYLVDEMTVERIKEDADYEGVRIKVTALLGRTRKVLQFDIGFGDVVVPRPQLIDYPVLLNMEMPKIRAYSKESVISEKFEAMISLSVMNSRMKDFYDIYTLLVAEDYDGRVLYEAVFETFQHRGTILEKEHPLFSEEFVLDANRVRQWNAFLKRTGINQALDFKEVLGDIVTFLEPIYQSVLGEQEFFGIWDAVKKKWSMSVLNK</sequence>
<evidence type="ECO:0000313" key="2">
    <source>
        <dbReference type="Proteomes" id="UP000282311"/>
    </source>
</evidence>
<comment type="caution">
    <text evidence="1">The sequence shown here is derived from an EMBL/GenBank/DDBJ whole genome shotgun (WGS) entry which is preliminary data.</text>
</comment>
<dbReference type="EMBL" id="RBAH01000020">
    <property type="protein sequence ID" value="RKN77102.1"/>
    <property type="molecule type" value="Genomic_DNA"/>
</dbReference>
<proteinExistence type="predicted"/>
<dbReference type="AlphaFoldDB" id="A0A3B0BVM1"/>
<accession>A0A3B0BVM1</accession>
<organism evidence="1 2">
    <name type="scientific">Paenibacillus ginsengarvi</name>
    <dbReference type="NCBI Taxonomy" id="400777"/>
    <lineage>
        <taxon>Bacteria</taxon>
        <taxon>Bacillati</taxon>
        <taxon>Bacillota</taxon>
        <taxon>Bacilli</taxon>
        <taxon>Bacillales</taxon>
        <taxon>Paenibacillaceae</taxon>
        <taxon>Paenibacillus</taxon>
    </lineage>
</organism>
<keyword evidence="2" id="KW-1185">Reference proteome</keyword>
<evidence type="ECO:0000313" key="1">
    <source>
        <dbReference type="EMBL" id="RKN77102.1"/>
    </source>
</evidence>
<dbReference type="RefSeq" id="WP_120749811.1">
    <property type="nucleotide sequence ID" value="NZ_RBAH01000020.1"/>
</dbReference>
<keyword evidence="1" id="KW-0808">Transferase</keyword>
<reference evidence="1 2" key="1">
    <citation type="journal article" date="2007" name="Int. J. Syst. Evol. Microbiol.">
        <title>Paenibacillus ginsengarvi sp. nov., isolated from soil from ginseng cultivation.</title>
        <authorList>
            <person name="Yoon M.H."/>
            <person name="Ten L.N."/>
            <person name="Im W.T."/>
        </authorList>
    </citation>
    <scope>NUCLEOTIDE SEQUENCE [LARGE SCALE GENOMIC DNA]</scope>
    <source>
        <strain evidence="1 2">KCTC 13059</strain>
    </source>
</reference>
<dbReference type="InterPro" id="IPR014942">
    <property type="entry name" value="AbiEii"/>
</dbReference>
<dbReference type="GO" id="GO:0016740">
    <property type="term" value="F:transferase activity"/>
    <property type="evidence" value="ECO:0007669"/>
    <property type="project" value="UniProtKB-KW"/>
</dbReference>
<dbReference type="Proteomes" id="UP000282311">
    <property type="component" value="Unassembled WGS sequence"/>
</dbReference>
<protein>
    <submittedName>
        <fullName evidence="1">Nucleotidyl transferase AbiEii/AbiGii toxin family protein</fullName>
    </submittedName>
</protein>
<gene>
    <name evidence="1" type="ORF">D7M11_24075</name>
</gene>